<dbReference type="EMBL" id="ML009275">
    <property type="protein sequence ID" value="RKO97425.1"/>
    <property type="molecule type" value="Genomic_DNA"/>
</dbReference>
<name>A0A4P9WY22_9FUNG</name>
<proteinExistence type="predicted"/>
<feature type="compositionally biased region" description="Basic residues" evidence="1">
    <location>
        <begin position="67"/>
        <end position="77"/>
    </location>
</feature>
<gene>
    <name evidence="2" type="ORF">CAUPRSCDRAFT_10903</name>
</gene>
<sequence>MFAEMLRSEAARRCSPQRVTHGGSRVTAPGMPHAASSKPRPCIVQSAGPRRHGHPEMASRRPDWTSRGRRRRRRRSRATGMNRPSLRGPLHGPIRSPSETAPRGGADPAATIATTATITRRLHNADWATTSTTLT</sequence>
<feature type="compositionally biased region" description="Basic and acidic residues" evidence="1">
    <location>
        <begin position="1"/>
        <end position="12"/>
    </location>
</feature>
<dbReference type="AlphaFoldDB" id="A0A4P9WY22"/>
<evidence type="ECO:0000313" key="2">
    <source>
        <dbReference type="EMBL" id="RKO97425.1"/>
    </source>
</evidence>
<reference evidence="3" key="1">
    <citation type="journal article" date="2018" name="Nat. Microbiol.">
        <title>Leveraging single-cell genomics to expand the fungal tree of life.</title>
        <authorList>
            <person name="Ahrendt S.R."/>
            <person name="Quandt C.A."/>
            <person name="Ciobanu D."/>
            <person name="Clum A."/>
            <person name="Salamov A."/>
            <person name="Andreopoulos B."/>
            <person name="Cheng J.F."/>
            <person name="Woyke T."/>
            <person name="Pelin A."/>
            <person name="Henrissat B."/>
            <person name="Reynolds N.K."/>
            <person name="Benny G.L."/>
            <person name="Smith M.E."/>
            <person name="James T.Y."/>
            <person name="Grigoriev I.V."/>
        </authorList>
    </citation>
    <scope>NUCLEOTIDE SEQUENCE [LARGE SCALE GENOMIC DNA]</scope>
    <source>
        <strain evidence="3">ATCC 52028</strain>
    </source>
</reference>
<dbReference type="Proteomes" id="UP000268535">
    <property type="component" value="Unassembled WGS sequence"/>
</dbReference>
<organism evidence="2 3">
    <name type="scientific">Caulochytrium protostelioides</name>
    <dbReference type="NCBI Taxonomy" id="1555241"/>
    <lineage>
        <taxon>Eukaryota</taxon>
        <taxon>Fungi</taxon>
        <taxon>Fungi incertae sedis</taxon>
        <taxon>Chytridiomycota</taxon>
        <taxon>Chytridiomycota incertae sedis</taxon>
        <taxon>Chytridiomycetes</taxon>
        <taxon>Caulochytriales</taxon>
        <taxon>Caulochytriaceae</taxon>
        <taxon>Caulochytrium</taxon>
    </lineage>
</organism>
<feature type="region of interest" description="Disordered" evidence="1">
    <location>
        <begin position="1"/>
        <end position="111"/>
    </location>
</feature>
<evidence type="ECO:0000256" key="1">
    <source>
        <dbReference type="SAM" id="MobiDB-lite"/>
    </source>
</evidence>
<protein>
    <submittedName>
        <fullName evidence="2">Uncharacterized protein</fullName>
    </submittedName>
</protein>
<evidence type="ECO:0000313" key="3">
    <source>
        <dbReference type="Proteomes" id="UP000268535"/>
    </source>
</evidence>
<accession>A0A4P9WY22</accession>
<feature type="compositionally biased region" description="Basic and acidic residues" evidence="1">
    <location>
        <begin position="54"/>
        <end position="66"/>
    </location>
</feature>